<reference evidence="2 3" key="1">
    <citation type="submission" date="2023-11" db="EMBL/GenBank/DDBJ databases">
        <title>Halocaridina rubra genome assembly.</title>
        <authorList>
            <person name="Smith C."/>
        </authorList>
    </citation>
    <scope>NUCLEOTIDE SEQUENCE [LARGE SCALE GENOMIC DNA]</scope>
    <source>
        <strain evidence="2">EP-1</strain>
        <tissue evidence="2">Whole</tissue>
    </source>
</reference>
<keyword evidence="3" id="KW-1185">Reference proteome</keyword>
<feature type="compositionally biased region" description="Low complexity" evidence="1">
    <location>
        <begin position="1"/>
        <end position="12"/>
    </location>
</feature>
<evidence type="ECO:0000313" key="3">
    <source>
        <dbReference type="Proteomes" id="UP001381693"/>
    </source>
</evidence>
<organism evidence="2 3">
    <name type="scientific">Halocaridina rubra</name>
    <name type="common">Hawaiian red shrimp</name>
    <dbReference type="NCBI Taxonomy" id="373956"/>
    <lineage>
        <taxon>Eukaryota</taxon>
        <taxon>Metazoa</taxon>
        <taxon>Ecdysozoa</taxon>
        <taxon>Arthropoda</taxon>
        <taxon>Crustacea</taxon>
        <taxon>Multicrustacea</taxon>
        <taxon>Malacostraca</taxon>
        <taxon>Eumalacostraca</taxon>
        <taxon>Eucarida</taxon>
        <taxon>Decapoda</taxon>
        <taxon>Pleocyemata</taxon>
        <taxon>Caridea</taxon>
        <taxon>Atyoidea</taxon>
        <taxon>Atyidae</taxon>
        <taxon>Halocaridina</taxon>
    </lineage>
</organism>
<evidence type="ECO:0000256" key="1">
    <source>
        <dbReference type="SAM" id="MobiDB-lite"/>
    </source>
</evidence>
<protein>
    <submittedName>
        <fullName evidence="2">Uncharacterized protein</fullName>
    </submittedName>
</protein>
<gene>
    <name evidence="2" type="ORF">SK128_000516</name>
</gene>
<comment type="caution">
    <text evidence="2">The sequence shown here is derived from an EMBL/GenBank/DDBJ whole genome shotgun (WGS) entry which is preliminary data.</text>
</comment>
<name>A0AAN8XES0_HALRR</name>
<evidence type="ECO:0000313" key="2">
    <source>
        <dbReference type="EMBL" id="KAK7081521.1"/>
    </source>
</evidence>
<sequence>MFNNNLESESLNTLPNWKGERQEQRKRNWTACLKGTVQTKNITVTFCKLQCCLRTKS</sequence>
<proteinExistence type="predicted"/>
<dbReference type="EMBL" id="JAXCGZ010004732">
    <property type="protein sequence ID" value="KAK7081521.1"/>
    <property type="molecule type" value="Genomic_DNA"/>
</dbReference>
<accession>A0AAN8XES0</accession>
<dbReference type="AlphaFoldDB" id="A0AAN8XES0"/>
<dbReference type="Proteomes" id="UP001381693">
    <property type="component" value="Unassembled WGS sequence"/>
</dbReference>
<feature type="region of interest" description="Disordered" evidence="1">
    <location>
        <begin position="1"/>
        <end position="22"/>
    </location>
</feature>
<feature type="non-terminal residue" evidence="2">
    <location>
        <position position="57"/>
    </location>
</feature>